<keyword evidence="1" id="KW-0175">Coiled coil</keyword>
<dbReference type="GeneID" id="97327922"/>
<dbReference type="EMBL" id="RCYR01000004">
    <property type="protein sequence ID" value="RYS81173.1"/>
    <property type="molecule type" value="Genomic_DNA"/>
</dbReference>
<evidence type="ECO:0000313" key="4">
    <source>
        <dbReference type="EMBL" id="RYS81173.1"/>
    </source>
</evidence>
<feature type="region of interest" description="Disordered" evidence="2">
    <location>
        <begin position="1"/>
        <end position="20"/>
    </location>
</feature>
<evidence type="ECO:0000313" key="3">
    <source>
        <dbReference type="EMBL" id="CUN60155.1"/>
    </source>
</evidence>
<dbReference type="Proteomes" id="UP000095787">
    <property type="component" value="Unassembled WGS sequence"/>
</dbReference>
<sequence length="116" mass="13318">MNGKKKRTADRRNAGRRRSAHLHSYKKSVLMICTVLVFLSGVLAVGAVKLYAKNNAYKAQEEELAAQIKEEEKRSEEVKEYEKYVQTDEYIKETAEDKLGLVNPNEIIFKPSNKNK</sequence>
<dbReference type="RefSeq" id="WP_004846049.1">
    <property type="nucleotide sequence ID" value="NZ_AP028249.1"/>
</dbReference>
<organism evidence="3 5">
    <name type="scientific">[Ruminococcus] torques</name>
    <dbReference type="NCBI Taxonomy" id="33039"/>
    <lineage>
        <taxon>Bacteria</taxon>
        <taxon>Bacillati</taxon>
        <taxon>Bacillota</taxon>
        <taxon>Clostridia</taxon>
        <taxon>Lachnospirales</taxon>
        <taxon>Lachnospiraceae</taxon>
        <taxon>Mediterraneibacter</taxon>
    </lineage>
</organism>
<dbReference type="Proteomes" id="UP000292665">
    <property type="component" value="Unassembled WGS sequence"/>
</dbReference>
<name>A0A173YAX3_9FIRM</name>
<proteinExistence type="predicted"/>
<evidence type="ECO:0000256" key="1">
    <source>
        <dbReference type="SAM" id="Coils"/>
    </source>
</evidence>
<accession>A0A173YAX3</accession>
<dbReference type="InterPro" id="IPR007060">
    <property type="entry name" value="FtsL/DivIC"/>
</dbReference>
<gene>
    <name evidence="4" type="ORF">EAI93_03895</name>
    <name evidence="3" type="ORF">ERS852456_00333</name>
</gene>
<reference evidence="4 6" key="2">
    <citation type="journal article" date="2019" name="Science, e1252229">
        <title>Invertible promoters mediate bacterial phase variation, antibiotic resistance, and host adaptation in the gut.</title>
        <authorList>
            <person name="Jiang X."/>
            <person name="Hall A.B."/>
            <person name="Arthur T.D."/>
            <person name="Plichta D.R."/>
            <person name="Covington C.T."/>
            <person name="Poyet M."/>
            <person name="Crothers J."/>
            <person name="Moses P.L."/>
            <person name="Tolonen A.C."/>
            <person name="Vlamakis H."/>
            <person name="Alm E.J."/>
            <person name="Xavier R.J."/>
        </authorList>
    </citation>
    <scope>NUCLEOTIDE SEQUENCE [LARGE SCALE GENOMIC DNA]</scope>
    <source>
        <strain evidence="4">Aa_0143</strain>
        <strain evidence="6">aa_0143</strain>
    </source>
</reference>
<evidence type="ECO:0000256" key="2">
    <source>
        <dbReference type="SAM" id="MobiDB-lite"/>
    </source>
</evidence>
<protein>
    <submittedName>
        <fullName evidence="3 4">Septum formation initiator</fullName>
    </submittedName>
</protein>
<evidence type="ECO:0000313" key="6">
    <source>
        <dbReference type="Proteomes" id="UP000292665"/>
    </source>
</evidence>
<reference evidence="3 5" key="1">
    <citation type="submission" date="2015-09" db="EMBL/GenBank/DDBJ databases">
        <authorList>
            <consortium name="Pathogen Informatics"/>
        </authorList>
    </citation>
    <scope>NUCLEOTIDE SEQUENCE [LARGE SCALE GENOMIC DNA]</scope>
    <source>
        <strain evidence="3 5">2789STDY5834841</strain>
    </source>
</reference>
<dbReference type="AlphaFoldDB" id="A0A173YAX3"/>
<dbReference type="EMBL" id="CYZO01000003">
    <property type="protein sequence ID" value="CUN60155.1"/>
    <property type="molecule type" value="Genomic_DNA"/>
</dbReference>
<feature type="coiled-coil region" evidence="1">
    <location>
        <begin position="54"/>
        <end position="81"/>
    </location>
</feature>
<dbReference type="Pfam" id="PF04977">
    <property type="entry name" value="DivIC"/>
    <property type="match status" value="1"/>
</dbReference>
<evidence type="ECO:0000313" key="5">
    <source>
        <dbReference type="Proteomes" id="UP000095787"/>
    </source>
</evidence>